<name>A0A212UHE1_9BACT</name>
<proteinExistence type="predicted"/>
<keyword evidence="3" id="KW-1185">Reference proteome</keyword>
<accession>A0A212UHE1</accession>
<evidence type="ECO:0000313" key="2">
    <source>
        <dbReference type="EMBL" id="SNC77581.1"/>
    </source>
</evidence>
<gene>
    <name evidence="2" type="ORF">SAMN06265337_4173</name>
</gene>
<dbReference type="Proteomes" id="UP000198131">
    <property type="component" value="Unassembled WGS sequence"/>
</dbReference>
<evidence type="ECO:0000256" key="1">
    <source>
        <dbReference type="SAM" id="MobiDB-lite"/>
    </source>
</evidence>
<dbReference type="AlphaFoldDB" id="A0A212UHE1"/>
<evidence type="ECO:0000313" key="3">
    <source>
        <dbReference type="Proteomes" id="UP000198131"/>
    </source>
</evidence>
<feature type="region of interest" description="Disordered" evidence="1">
    <location>
        <begin position="17"/>
        <end position="48"/>
    </location>
</feature>
<dbReference type="EMBL" id="FYEW01000004">
    <property type="protein sequence ID" value="SNC77581.1"/>
    <property type="molecule type" value="Genomic_DNA"/>
</dbReference>
<reference evidence="3" key="1">
    <citation type="submission" date="2017-06" db="EMBL/GenBank/DDBJ databases">
        <authorList>
            <person name="Varghese N."/>
            <person name="Submissions S."/>
        </authorList>
    </citation>
    <scope>NUCLEOTIDE SEQUENCE [LARGE SCALE GENOMIC DNA]</scope>
    <source>
        <strain evidence="3">DSM 11116</strain>
    </source>
</reference>
<organism evidence="2 3">
    <name type="scientific">Hymenobacter gelipurpurascens</name>
    <dbReference type="NCBI Taxonomy" id="89968"/>
    <lineage>
        <taxon>Bacteria</taxon>
        <taxon>Pseudomonadati</taxon>
        <taxon>Bacteroidota</taxon>
        <taxon>Cytophagia</taxon>
        <taxon>Cytophagales</taxon>
        <taxon>Hymenobacteraceae</taxon>
        <taxon>Hymenobacter</taxon>
    </lineage>
</organism>
<sequence>MKGCLFHSRRFFINSQVSSSSSSPSRTVLKGKAALGPPEPGEAQNPGPQLISQLLGDAKKHNILFSFTYKHKTGRVKADKNPKVFLEMVSQR</sequence>
<protein>
    <submittedName>
        <fullName evidence="2">Uncharacterized protein</fullName>
    </submittedName>
</protein>